<accession>A0A108F6A6</accession>
<reference evidence="1 2" key="1">
    <citation type="submission" date="2015-11" db="EMBL/GenBank/DDBJ databases">
        <title>Expanding the genomic diversity of Burkholderia species for the development of highly accurate diagnostics.</title>
        <authorList>
            <person name="Sahl J."/>
            <person name="Keim P."/>
            <person name="Wagner D."/>
        </authorList>
    </citation>
    <scope>NUCLEOTIDE SEQUENCE [LARGE SCALE GENOMIC DNA]</scope>
    <source>
        <strain evidence="1 2">MSMB793WGS</strain>
    </source>
</reference>
<organism evidence="1 2">
    <name type="scientific">Burkholderia territorii</name>
    <dbReference type="NCBI Taxonomy" id="1503055"/>
    <lineage>
        <taxon>Bacteria</taxon>
        <taxon>Pseudomonadati</taxon>
        <taxon>Pseudomonadota</taxon>
        <taxon>Betaproteobacteria</taxon>
        <taxon>Burkholderiales</taxon>
        <taxon>Burkholderiaceae</taxon>
        <taxon>Burkholderia</taxon>
        <taxon>Burkholderia cepacia complex</taxon>
    </lineage>
</organism>
<evidence type="ECO:0000313" key="2">
    <source>
        <dbReference type="Proteomes" id="UP000068016"/>
    </source>
</evidence>
<dbReference type="Proteomes" id="UP000068016">
    <property type="component" value="Unassembled WGS sequence"/>
</dbReference>
<name>A0A108F6A6_9BURK</name>
<protein>
    <submittedName>
        <fullName evidence="1">Uncharacterized protein</fullName>
    </submittedName>
</protein>
<gene>
    <name evidence="1" type="ORF">WT83_02800</name>
</gene>
<dbReference type="EMBL" id="LPLZ01000007">
    <property type="protein sequence ID" value="KWN23860.1"/>
    <property type="molecule type" value="Genomic_DNA"/>
</dbReference>
<comment type="caution">
    <text evidence="1">The sequence shown here is derived from an EMBL/GenBank/DDBJ whole genome shotgun (WGS) entry which is preliminary data.</text>
</comment>
<evidence type="ECO:0000313" key="1">
    <source>
        <dbReference type="EMBL" id="KWN23860.1"/>
    </source>
</evidence>
<dbReference type="AlphaFoldDB" id="A0A108F6A6"/>
<sequence>MMIADIRLRALAWTLTELNTITDVIGRPSSLNDIAGTLLLEIAVRLRRSVCRVDLFDRLEAQLPFDAGHGPRA</sequence>
<proteinExistence type="predicted"/>